<feature type="transmembrane region" description="Helical" evidence="1">
    <location>
        <begin position="92"/>
        <end position="109"/>
    </location>
</feature>
<feature type="transmembrane region" description="Helical" evidence="1">
    <location>
        <begin position="310"/>
        <end position="331"/>
    </location>
</feature>
<dbReference type="RefSeq" id="WP_228353376.1">
    <property type="nucleotide sequence ID" value="NZ_JACEGA010000001.1"/>
</dbReference>
<feature type="transmembrane region" description="Helical" evidence="1">
    <location>
        <begin position="262"/>
        <end position="289"/>
    </location>
</feature>
<dbReference type="EMBL" id="JACEGA010000001">
    <property type="protein sequence ID" value="MBB2183749.1"/>
    <property type="molecule type" value="Genomic_DNA"/>
</dbReference>
<sequence>MEQLNNGHPTVQDDRMVVAGTSEKEVVSPLLSKLRLKFGVFGGISLIFGTFFTLLFYKAQIGINVLLYSLVLLILLTIAFKELEVPRRKGAAMFYIGILLFGLSTFLTASVILQFLNVVAIMILFDLLLLYQLYDMKPWDFTKHLLKMLGLIFQSIAAIGMPFVDSVHFSKKSKFFKNEKVINVVIGVVIAIPMLIIILLLLSNADLLFGKMTERMMDTLFSSNIITIIMMTLFGFIACYCILCGAASGVQSRVSKEGKKASASIAITAISLIGFVYVLFCGIQIAYLFTSGIFVLPEEFTFAEYARRGFFELLAVTIINIIIILICTNMFEDNKLLRYILTMITLCTYIMIASATYRMLLYIDAYHLTFLRLFVLLALLIDAFVLAGVIISVYRKIFPLFHYCVAVVAIFYLAFSFAKPDYHIAAYLRDHEEVLDVEDLIYLTMNLSSDAAPVVVPLITETGEWNNEVVYEDEYSNEYYYEYQEPGLYINRYYDRIKERTENRGIRDFNVSDYIAYKYVQESDK</sequence>
<name>A0A839K407_9FIRM</name>
<keyword evidence="1" id="KW-0812">Transmembrane</keyword>
<feature type="transmembrane region" description="Helical" evidence="1">
    <location>
        <begin position="373"/>
        <end position="394"/>
    </location>
</feature>
<feature type="transmembrane region" description="Helical" evidence="1">
    <location>
        <begin position="225"/>
        <end position="250"/>
    </location>
</feature>
<feature type="transmembrane region" description="Helical" evidence="1">
    <location>
        <begin position="115"/>
        <end position="133"/>
    </location>
</feature>
<protein>
    <submittedName>
        <fullName evidence="2">DUF4173 domain-containing protein</fullName>
    </submittedName>
</protein>
<dbReference type="Proteomes" id="UP000574276">
    <property type="component" value="Unassembled WGS sequence"/>
</dbReference>
<keyword evidence="1" id="KW-1133">Transmembrane helix</keyword>
<evidence type="ECO:0000313" key="3">
    <source>
        <dbReference type="Proteomes" id="UP000574276"/>
    </source>
</evidence>
<feature type="transmembrane region" description="Helical" evidence="1">
    <location>
        <begin position="63"/>
        <end position="80"/>
    </location>
</feature>
<evidence type="ECO:0000256" key="1">
    <source>
        <dbReference type="SAM" id="Phobius"/>
    </source>
</evidence>
<feature type="transmembrane region" description="Helical" evidence="1">
    <location>
        <begin position="145"/>
        <end position="164"/>
    </location>
</feature>
<keyword evidence="1" id="KW-0472">Membrane</keyword>
<comment type="caution">
    <text evidence="2">The sequence shown here is derived from an EMBL/GenBank/DDBJ whole genome shotgun (WGS) entry which is preliminary data.</text>
</comment>
<feature type="transmembrane region" description="Helical" evidence="1">
    <location>
        <begin position="38"/>
        <end position="57"/>
    </location>
</feature>
<gene>
    <name evidence="2" type="ORF">H0486_12790</name>
</gene>
<organism evidence="2 3">
    <name type="scientific">Variimorphobacter saccharofermentans</name>
    <dbReference type="NCBI Taxonomy" id="2755051"/>
    <lineage>
        <taxon>Bacteria</taxon>
        <taxon>Bacillati</taxon>
        <taxon>Bacillota</taxon>
        <taxon>Clostridia</taxon>
        <taxon>Lachnospirales</taxon>
        <taxon>Lachnospiraceae</taxon>
        <taxon>Variimorphobacter</taxon>
    </lineage>
</organism>
<keyword evidence="3" id="KW-1185">Reference proteome</keyword>
<dbReference type="InterPro" id="IPR025291">
    <property type="entry name" value="DUF4153"/>
</dbReference>
<dbReference type="AlphaFoldDB" id="A0A839K407"/>
<feature type="transmembrane region" description="Helical" evidence="1">
    <location>
        <begin position="400"/>
        <end position="418"/>
    </location>
</feature>
<reference evidence="2 3" key="1">
    <citation type="submission" date="2020-07" db="EMBL/GenBank/DDBJ databases">
        <title>Characterization and genome sequencing of isolate MD1, a novel member within the family Lachnospiraceae.</title>
        <authorList>
            <person name="Rettenmaier R."/>
            <person name="Di Bello L."/>
            <person name="Zinser C."/>
            <person name="Scheitz K."/>
            <person name="Liebl W."/>
            <person name="Zverlov V."/>
        </authorList>
    </citation>
    <scope>NUCLEOTIDE SEQUENCE [LARGE SCALE GENOMIC DNA]</scope>
    <source>
        <strain evidence="2 3">MD1</strain>
    </source>
</reference>
<feature type="transmembrane region" description="Helical" evidence="1">
    <location>
        <begin position="184"/>
        <end position="204"/>
    </location>
</feature>
<evidence type="ECO:0000313" key="2">
    <source>
        <dbReference type="EMBL" id="MBB2183749.1"/>
    </source>
</evidence>
<dbReference type="Pfam" id="PF13687">
    <property type="entry name" value="DUF4153"/>
    <property type="match status" value="1"/>
</dbReference>
<feature type="transmembrane region" description="Helical" evidence="1">
    <location>
        <begin position="337"/>
        <end position="361"/>
    </location>
</feature>
<accession>A0A839K407</accession>
<proteinExistence type="predicted"/>